<reference evidence="6 7" key="1">
    <citation type="submission" date="2018-01" db="EMBL/GenBank/DDBJ databases">
        <title>Complete genome sequence of Streptomyces lunaelactis MM109T, a Ferroverdin A producer isolated from cave moonmilk deposits.</title>
        <authorList>
            <person name="Naome A."/>
            <person name="Martinet L."/>
            <person name="Maciejewska M."/>
            <person name="Anderssen S."/>
            <person name="Adam D."/>
            <person name="Tenconi E."/>
            <person name="Deflandre B."/>
            <person name="Arguelles-Arias A."/>
            <person name="Calusinska M."/>
            <person name="Copieters W."/>
            <person name="Karim L."/>
            <person name="Hanikenne M."/>
            <person name="Baurain D."/>
            <person name="van Wezel G."/>
            <person name="Smargiasso N."/>
            <person name="de Pauw E."/>
            <person name="Delfosse P."/>
            <person name="Rigali S."/>
        </authorList>
    </citation>
    <scope>NUCLEOTIDE SEQUENCE [LARGE SCALE GENOMIC DNA]</scope>
    <source>
        <strain evidence="6 7">MM109</strain>
    </source>
</reference>
<dbReference type="InterPro" id="IPR014818">
    <property type="entry name" value="Phage/plasmid_primase_P4_C"/>
</dbReference>
<dbReference type="EMBL" id="CP026304">
    <property type="protein sequence ID" value="AVZ72972.1"/>
    <property type="molecule type" value="Genomic_DNA"/>
</dbReference>
<dbReference type="GO" id="GO:0016787">
    <property type="term" value="F:hydrolase activity"/>
    <property type="evidence" value="ECO:0007669"/>
    <property type="project" value="UniProtKB-KW"/>
</dbReference>
<feature type="compositionally biased region" description="Low complexity" evidence="4">
    <location>
        <begin position="74"/>
        <end position="91"/>
    </location>
</feature>
<name>A0A2R4T1I6_9ACTN</name>
<dbReference type="InterPro" id="IPR014015">
    <property type="entry name" value="Helicase_SF3_DNA-vir"/>
</dbReference>
<organism evidence="6 7">
    <name type="scientific">Streptomyces lunaelactis</name>
    <dbReference type="NCBI Taxonomy" id="1535768"/>
    <lineage>
        <taxon>Bacteria</taxon>
        <taxon>Bacillati</taxon>
        <taxon>Actinomycetota</taxon>
        <taxon>Actinomycetes</taxon>
        <taxon>Kitasatosporales</taxon>
        <taxon>Streptomycetaceae</taxon>
        <taxon>Streptomyces</taxon>
    </lineage>
</organism>
<evidence type="ECO:0000256" key="4">
    <source>
        <dbReference type="SAM" id="MobiDB-lite"/>
    </source>
</evidence>
<proteinExistence type="predicted"/>
<protein>
    <recommendedName>
        <fullName evidence="5">SF3 helicase domain-containing protein</fullName>
    </recommendedName>
</protein>
<sequence length="881" mass="96406">MRGTEWDCPVCGGPRKLGKLTSAHPTCFVASCDGHHSNRGADAVLEAIGLTRRDLRGDSRTAPVAHVDGQTSLEEAAPTPAADSAPASALSPEHEAEILQGSSVDRGVAADRGYRTLLGVPDDRAMLAEQGFSRRQTEREDAYPALYIPLYRATGEQIAAQIKPSVPRQSQSPNGKVRELKYENPAGSPVHVDVPPFTQQHIRNTSVSLWITEGIKKVDALVSKGRAAVGITGVYNWRSKLGTLGDWEDIPLKDRTIVVCFDADAAKNMNVLRAMNRLGAWLKSKGATPHYLIVPPEVNGTTVKGVDDYFAAGGTMDGLQAASSARQPDTSTSDGTYSDAFMAETIADEVFDGRFCYTSGAGWLRWDGRVWLRCKDDSDAVEAVRKYVKNRFADVVEGLRATTGQPTNANAIDGWRSLLSSSRISAVTKLAKGIVKVDDEALDADRHLLNTPSGIVDMRTLDLLPHDPERYMTRITGADYNPRATSAGWDQILTALPDETRPYLQEVLGQAITGYRNPRDQAPLLSAGGKNGKSTIMAATSKAIGDYAVLVPDAVLVGSAQRDETMVLRGARLALIEELPEGAHLNAVQLKKATSPQMSGHHLYQSETTWDTTHSLVVTTNYRPIVSETDEGTWRRLSLIPFPYTFVSDPKEPHERQGDPTLVTRAENGDPEIIAAALRWLVDGAHKWFTAGMVLSDEPEQIRKATRAWREETDLVLAFWGEQLIPDGGSHVATLDMRQAFNEWAQERGNNPLAERVFLQRFGDHSQTQSHRVEKAAKSRDKEGASRHERVLGDFNAKPLPVAYPRWGGVRFRTNEDDAEKNEGGVPGVPTKTKVPLYVGTEEVSKESAHPAHPPLPDPDHPCSVCWSTGARTRCWSTCTR</sequence>
<evidence type="ECO:0000313" key="6">
    <source>
        <dbReference type="EMBL" id="AVZ72972.1"/>
    </source>
</evidence>
<keyword evidence="7" id="KW-1185">Reference proteome</keyword>
<dbReference type="InterPro" id="IPR034154">
    <property type="entry name" value="TOPRIM_DnaG/twinkle"/>
</dbReference>
<dbReference type="GO" id="GO:0005524">
    <property type="term" value="F:ATP binding"/>
    <property type="evidence" value="ECO:0007669"/>
    <property type="project" value="UniProtKB-KW"/>
</dbReference>
<feature type="region of interest" description="Disordered" evidence="4">
    <location>
        <begin position="58"/>
        <end position="94"/>
    </location>
</feature>
<dbReference type="InterPro" id="IPR027417">
    <property type="entry name" value="P-loop_NTPase"/>
</dbReference>
<dbReference type="Proteomes" id="UP000244201">
    <property type="component" value="Chromosome"/>
</dbReference>
<evidence type="ECO:0000256" key="3">
    <source>
        <dbReference type="ARBA" id="ARBA00022840"/>
    </source>
</evidence>
<accession>A0A2R4T1I6</accession>
<dbReference type="PANTHER" id="PTHR35372">
    <property type="entry name" value="ATP BINDING PROTEIN-RELATED"/>
    <property type="match status" value="1"/>
</dbReference>
<evidence type="ECO:0000313" key="7">
    <source>
        <dbReference type="Proteomes" id="UP000244201"/>
    </source>
</evidence>
<dbReference type="CDD" id="cd01029">
    <property type="entry name" value="TOPRIM_primases"/>
    <property type="match status" value="1"/>
</dbReference>
<dbReference type="InterPro" id="IPR051620">
    <property type="entry name" value="ORF904-like_C"/>
</dbReference>
<dbReference type="NCBIfam" id="TIGR01613">
    <property type="entry name" value="primase_Cterm"/>
    <property type="match status" value="1"/>
</dbReference>
<dbReference type="PROSITE" id="PS51257">
    <property type="entry name" value="PROKAR_LIPOPROTEIN"/>
    <property type="match status" value="1"/>
</dbReference>
<feature type="compositionally biased region" description="Basic and acidic residues" evidence="4">
    <location>
        <begin position="771"/>
        <end position="788"/>
    </location>
</feature>
<evidence type="ECO:0000259" key="5">
    <source>
        <dbReference type="PROSITE" id="PS51206"/>
    </source>
</evidence>
<dbReference type="SMART" id="SM00885">
    <property type="entry name" value="D5_N"/>
    <property type="match status" value="1"/>
</dbReference>
<dbReference type="InterPro" id="IPR024385">
    <property type="entry name" value="DUF3854"/>
</dbReference>
<evidence type="ECO:0000256" key="2">
    <source>
        <dbReference type="ARBA" id="ARBA00022801"/>
    </source>
</evidence>
<gene>
    <name evidence="6" type="ORF">SLUN_12990</name>
</gene>
<dbReference type="Pfam" id="PF08706">
    <property type="entry name" value="D5_N"/>
    <property type="match status" value="1"/>
</dbReference>
<dbReference type="Pfam" id="PF12965">
    <property type="entry name" value="DUF3854"/>
    <property type="match status" value="1"/>
</dbReference>
<dbReference type="AlphaFoldDB" id="A0A2R4T1I6"/>
<evidence type="ECO:0000256" key="1">
    <source>
        <dbReference type="ARBA" id="ARBA00022741"/>
    </source>
</evidence>
<keyword evidence="2" id="KW-0378">Hydrolase</keyword>
<feature type="region of interest" description="Disordered" evidence="4">
    <location>
        <begin position="764"/>
        <end position="788"/>
    </location>
</feature>
<dbReference type="InterPro" id="IPR006500">
    <property type="entry name" value="Helicase_put_C_phage/plasmid"/>
</dbReference>
<keyword evidence="1" id="KW-0547">Nucleotide-binding</keyword>
<dbReference type="Gene3D" id="3.40.50.300">
    <property type="entry name" value="P-loop containing nucleotide triphosphate hydrolases"/>
    <property type="match status" value="1"/>
</dbReference>
<dbReference type="PROSITE" id="PS51206">
    <property type="entry name" value="SF3_HELICASE_1"/>
    <property type="match status" value="1"/>
</dbReference>
<keyword evidence="3" id="KW-0067">ATP-binding</keyword>
<feature type="domain" description="SF3 helicase" evidence="5">
    <location>
        <begin position="499"/>
        <end position="655"/>
    </location>
</feature>
<dbReference type="PANTHER" id="PTHR35372:SF2">
    <property type="entry name" value="SF3 HELICASE DOMAIN-CONTAINING PROTEIN"/>
    <property type="match status" value="1"/>
</dbReference>
<dbReference type="KEGG" id="slk:SLUN_12990"/>